<protein>
    <submittedName>
        <fullName evidence="1">TonB protein</fullName>
    </submittedName>
</protein>
<dbReference type="Proteomes" id="UP000001654">
    <property type="component" value="Chromosome"/>
</dbReference>
<accession>D5BKR5</accession>
<organism evidence="1 2">
    <name type="scientific">Zunongwangia profunda (strain DSM 18752 / CCTCC AB 206139 / SM-A87)</name>
    <name type="common">Wangia profunda</name>
    <dbReference type="NCBI Taxonomy" id="655815"/>
    <lineage>
        <taxon>Bacteria</taxon>
        <taxon>Pseudomonadati</taxon>
        <taxon>Bacteroidota</taxon>
        <taxon>Flavobacteriia</taxon>
        <taxon>Flavobacteriales</taxon>
        <taxon>Flavobacteriaceae</taxon>
        <taxon>Zunongwangia</taxon>
    </lineage>
</organism>
<name>D5BKR5_ZUNPS</name>
<sequence length="137" mass="15515">MKNLLFTICLLVSFISCGQEHVKTEGNTVTVSEIAPVWPGCESPTNDQDDCFRKKFLELVKTTYKYPRKENGDFIRGKATIKMHIDEKGVAQIDKIETKEPEIKVALEKMLKELPKMTPGKRAGKSISIKYTIPVKL</sequence>
<dbReference type="RefSeq" id="WP_013073061.1">
    <property type="nucleotide sequence ID" value="NC_014041.1"/>
</dbReference>
<dbReference type="OrthoDB" id="1522859at2"/>
<keyword evidence="2" id="KW-1185">Reference proteome</keyword>
<dbReference type="eggNOG" id="COG0810">
    <property type="taxonomic scope" value="Bacteria"/>
</dbReference>
<dbReference type="STRING" id="655815.ZPR_3667"/>
<reference evidence="1 2" key="1">
    <citation type="journal article" date="2010" name="BMC Genomics">
        <title>The complete genome of Zunongwangia profunda SM-A87 reveals its adaptation to the deep-sea environment and ecological role in sedimentary organic nitrogen degradation.</title>
        <authorList>
            <person name="Qin Q.L."/>
            <person name="Zhang X.Y."/>
            <person name="Wang X.M."/>
            <person name="Liu G.M."/>
            <person name="Chen X.L."/>
            <person name="Xie B.B."/>
            <person name="Dang H.Y."/>
            <person name="Zhou B.C."/>
            <person name="Yu J."/>
            <person name="Zhang Y.Z."/>
        </authorList>
    </citation>
    <scope>NUCLEOTIDE SEQUENCE [LARGE SCALE GENOMIC DNA]</scope>
    <source>
        <strain evidence="2">DSM 18752 / CCTCC AB 206139 / SM-A87</strain>
    </source>
</reference>
<dbReference type="Gene3D" id="3.30.1150.10">
    <property type="match status" value="1"/>
</dbReference>
<dbReference type="HOGENOM" id="CLU_065795_2_1_10"/>
<evidence type="ECO:0000313" key="2">
    <source>
        <dbReference type="Proteomes" id="UP000001654"/>
    </source>
</evidence>
<proteinExistence type="predicted"/>
<dbReference type="EMBL" id="CP001650">
    <property type="protein sequence ID" value="ADF53977.1"/>
    <property type="molecule type" value="Genomic_DNA"/>
</dbReference>
<dbReference type="AlphaFoldDB" id="D5BKR5"/>
<evidence type="ECO:0000313" key="1">
    <source>
        <dbReference type="EMBL" id="ADF53977.1"/>
    </source>
</evidence>
<dbReference type="PROSITE" id="PS51257">
    <property type="entry name" value="PROKAR_LIPOPROTEIN"/>
    <property type="match status" value="1"/>
</dbReference>
<dbReference type="KEGG" id="zpr:ZPR_3667"/>
<gene>
    <name evidence="1" type="ordered locus">ZPR_3667</name>
</gene>